<evidence type="ECO:0000256" key="5">
    <source>
        <dbReference type="ARBA" id="ARBA00022723"/>
    </source>
</evidence>
<comment type="cofactor">
    <cofactor evidence="10">
        <name>Zn(2+)</name>
        <dbReference type="ChEBI" id="CHEBI:29105"/>
    </cofactor>
    <text evidence="10">Binds 2 Zn(2+) ions.</text>
</comment>
<comment type="similarity">
    <text evidence="10">Belongs to the RNase Z family.</text>
</comment>
<organism evidence="12 13">
    <name type="scientific">Paraliobacillus ryukyuensis</name>
    <dbReference type="NCBI Taxonomy" id="200904"/>
    <lineage>
        <taxon>Bacteria</taxon>
        <taxon>Bacillati</taxon>
        <taxon>Bacillota</taxon>
        <taxon>Bacilli</taxon>
        <taxon>Bacillales</taxon>
        <taxon>Bacillaceae</taxon>
        <taxon>Paraliobacillus</taxon>
    </lineage>
</organism>
<dbReference type="PANTHER" id="PTHR46018:SF2">
    <property type="entry name" value="ZINC PHOSPHODIESTERASE ELAC PROTEIN 1"/>
    <property type="match status" value="1"/>
</dbReference>
<dbReference type="STRING" id="200904.GCA_900168775_02584"/>
<dbReference type="GO" id="GO:0042781">
    <property type="term" value="F:3'-tRNA processing endoribonuclease activity"/>
    <property type="evidence" value="ECO:0007669"/>
    <property type="project" value="UniProtKB-UniRule"/>
</dbReference>
<name>A0A366EHI6_9BACI</name>
<dbReference type="EMBL" id="QNRI01000001">
    <property type="protein sequence ID" value="RBP01466.1"/>
    <property type="molecule type" value="Genomic_DNA"/>
</dbReference>
<keyword evidence="3 10" id="KW-0819">tRNA processing</keyword>
<evidence type="ECO:0000256" key="10">
    <source>
        <dbReference type="HAMAP-Rule" id="MF_01818"/>
    </source>
</evidence>
<dbReference type="NCBIfam" id="TIGR02651">
    <property type="entry name" value="RNase_Z"/>
    <property type="match status" value="1"/>
</dbReference>
<evidence type="ECO:0000313" key="13">
    <source>
        <dbReference type="Proteomes" id="UP000252254"/>
    </source>
</evidence>
<dbReference type="GO" id="GO:0042802">
    <property type="term" value="F:identical protein binding"/>
    <property type="evidence" value="ECO:0007669"/>
    <property type="project" value="UniProtKB-ARBA"/>
</dbReference>
<dbReference type="EC" id="3.1.26.11" evidence="2 10"/>
<feature type="active site" description="Proton acceptor" evidence="10">
    <location>
        <position position="84"/>
    </location>
</feature>
<feature type="binding site" evidence="10">
    <location>
        <position position="82"/>
    </location>
    <ligand>
        <name>Zn(2+)</name>
        <dbReference type="ChEBI" id="CHEBI:29105"/>
        <label>1</label>
        <note>catalytic</note>
    </ligand>
</feature>
<reference evidence="12 13" key="1">
    <citation type="submission" date="2018-06" db="EMBL/GenBank/DDBJ databases">
        <title>Genomic Encyclopedia of Type Strains, Phase IV (KMG-IV): sequencing the most valuable type-strain genomes for metagenomic binning, comparative biology and taxonomic classification.</title>
        <authorList>
            <person name="Goeker M."/>
        </authorList>
    </citation>
    <scope>NUCLEOTIDE SEQUENCE [LARGE SCALE GENOMIC DNA]</scope>
    <source>
        <strain evidence="12 13">DSM 15140</strain>
    </source>
</reference>
<dbReference type="AlphaFoldDB" id="A0A366EHI6"/>
<feature type="binding site" evidence="10">
    <location>
        <position position="228"/>
    </location>
    <ligand>
        <name>Zn(2+)</name>
        <dbReference type="ChEBI" id="CHEBI:29105"/>
        <label>1</label>
        <note>catalytic</note>
    </ligand>
</feature>
<dbReference type="SMART" id="SM00849">
    <property type="entry name" value="Lactamase_B"/>
    <property type="match status" value="1"/>
</dbReference>
<protein>
    <recommendedName>
        <fullName evidence="2 10">Ribonuclease Z</fullName>
        <shortName evidence="10">RNase Z</shortName>
        <ecNumber evidence="2 10">3.1.26.11</ecNumber>
    </recommendedName>
    <alternativeName>
        <fullName evidence="10">tRNA 3 endonuclease</fullName>
    </alternativeName>
    <alternativeName>
        <fullName evidence="10">tRNase Z</fullName>
    </alternativeName>
</protein>
<dbReference type="InterPro" id="IPR013471">
    <property type="entry name" value="RNase_Z/BN"/>
</dbReference>
<evidence type="ECO:0000256" key="9">
    <source>
        <dbReference type="ARBA" id="ARBA00057812"/>
    </source>
</evidence>
<keyword evidence="8 10" id="KW-0862">Zinc</keyword>
<keyword evidence="7 10" id="KW-0378">Hydrolase</keyword>
<accession>A0A366EHI6</accession>
<feature type="binding site" evidence="10">
    <location>
        <position position="80"/>
    </location>
    <ligand>
        <name>Zn(2+)</name>
        <dbReference type="ChEBI" id="CHEBI:29105"/>
        <label>1</label>
        <note>catalytic</note>
    </ligand>
</feature>
<dbReference type="PANTHER" id="PTHR46018">
    <property type="entry name" value="ZINC PHOSPHODIESTERASE ELAC PROTEIN 1"/>
    <property type="match status" value="1"/>
</dbReference>
<gene>
    <name evidence="10" type="primary">rnz</name>
    <name evidence="12" type="ORF">DES48_101203</name>
</gene>
<dbReference type="HAMAP" id="MF_01818">
    <property type="entry name" value="RNase_Z_BN"/>
    <property type="match status" value="1"/>
</dbReference>
<feature type="binding site" evidence="10">
    <location>
        <position position="85"/>
    </location>
    <ligand>
        <name>Zn(2+)</name>
        <dbReference type="ChEBI" id="CHEBI:29105"/>
        <label>2</label>
        <note>catalytic</note>
    </ligand>
</feature>
<evidence type="ECO:0000256" key="1">
    <source>
        <dbReference type="ARBA" id="ARBA00011738"/>
    </source>
</evidence>
<evidence type="ECO:0000256" key="2">
    <source>
        <dbReference type="ARBA" id="ARBA00012477"/>
    </source>
</evidence>
<dbReference type="CDD" id="cd07717">
    <property type="entry name" value="RNaseZ_ZiPD-like_MBL-fold"/>
    <property type="match status" value="1"/>
</dbReference>
<keyword evidence="4 10" id="KW-0540">Nuclease</keyword>
<dbReference type="Gene3D" id="3.60.15.10">
    <property type="entry name" value="Ribonuclease Z/Hydroxyacylglutathione hydrolase-like"/>
    <property type="match status" value="1"/>
</dbReference>
<dbReference type="Proteomes" id="UP000252254">
    <property type="component" value="Unassembled WGS sequence"/>
</dbReference>
<sequence>MMNYPHLLPIKEVGYNRMRLEFLGTGAGVPSKERNVSSLLLDLNQEKGETWLFDCGEATQHQILKTTIKPRKVAKIFITHLHGDHIYGLPGFLSSRSFQDGTSPVMIYGPKGLESFIKTSLAISGTHLRYPFDVIEVNEGIIFEDDTMTVYAQPLEHGIPSFGYRVEEKDKQGELLPEKLRALGIPPGPIYKQIKENETTILPDGEVVQRKDVVGDDKRGHVISILGDTRYLPNLQAFVKDSDVLIHEATFADEDATLAYDYFHSTTTQAATLASEANVNKLILTHISSRYTGERIEQLRLEAATIFPNVTIAHDLYQHEITK</sequence>
<comment type="subunit">
    <text evidence="1 10">Homodimer.</text>
</comment>
<dbReference type="FunFam" id="3.60.15.10:FF:000002">
    <property type="entry name" value="Ribonuclease Z"/>
    <property type="match status" value="1"/>
</dbReference>
<dbReference type="InterPro" id="IPR001279">
    <property type="entry name" value="Metallo-B-lactamas"/>
</dbReference>
<dbReference type="NCBIfam" id="NF000801">
    <property type="entry name" value="PRK00055.1-3"/>
    <property type="match status" value="1"/>
</dbReference>
<dbReference type="Pfam" id="PF23023">
    <property type="entry name" value="Anti-Pycsar_Apyc1"/>
    <property type="match status" value="1"/>
</dbReference>
<feature type="binding site" evidence="10">
    <location>
        <position position="84"/>
    </location>
    <ligand>
        <name>Zn(2+)</name>
        <dbReference type="ChEBI" id="CHEBI:29105"/>
        <label>2</label>
        <note>catalytic</note>
    </ligand>
</feature>
<keyword evidence="5 10" id="KW-0479">Metal-binding</keyword>
<evidence type="ECO:0000256" key="6">
    <source>
        <dbReference type="ARBA" id="ARBA00022759"/>
    </source>
</evidence>
<feature type="binding site" evidence="10">
    <location>
        <position position="157"/>
    </location>
    <ligand>
        <name>Zn(2+)</name>
        <dbReference type="ChEBI" id="CHEBI:29105"/>
        <label>1</label>
        <note>catalytic</note>
    </ligand>
</feature>
<dbReference type="SUPFAM" id="SSF56281">
    <property type="entry name" value="Metallo-hydrolase/oxidoreductase"/>
    <property type="match status" value="1"/>
</dbReference>
<dbReference type="GO" id="GO:0008270">
    <property type="term" value="F:zinc ion binding"/>
    <property type="evidence" value="ECO:0007669"/>
    <property type="project" value="UniProtKB-UniRule"/>
</dbReference>
<dbReference type="InterPro" id="IPR036866">
    <property type="entry name" value="RibonucZ/Hydroxyglut_hydro"/>
</dbReference>
<evidence type="ECO:0000313" key="12">
    <source>
        <dbReference type="EMBL" id="RBP01466.1"/>
    </source>
</evidence>
<comment type="caution">
    <text evidence="12">The sequence shown here is derived from an EMBL/GenBank/DDBJ whole genome shotgun (WGS) entry which is preliminary data.</text>
</comment>
<keyword evidence="6 10" id="KW-0255">Endonuclease</keyword>
<feature type="binding site" evidence="10">
    <location>
        <position position="286"/>
    </location>
    <ligand>
        <name>Zn(2+)</name>
        <dbReference type="ChEBI" id="CHEBI:29105"/>
        <label>2</label>
        <note>catalytic</note>
    </ligand>
</feature>
<proteinExistence type="inferred from homology"/>
<evidence type="ECO:0000259" key="11">
    <source>
        <dbReference type="SMART" id="SM00849"/>
    </source>
</evidence>
<keyword evidence="13" id="KW-1185">Reference proteome</keyword>
<feature type="domain" description="Metallo-beta-lactamase" evidence="11">
    <location>
        <begin position="35"/>
        <end position="217"/>
    </location>
</feature>
<evidence type="ECO:0000256" key="3">
    <source>
        <dbReference type="ARBA" id="ARBA00022694"/>
    </source>
</evidence>
<comment type="catalytic activity">
    <reaction evidence="10">
        <text>Endonucleolytic cleavage of RNA, removing extra 3' nucleotides from tRNA precursor, generating 3' termini of tRNAs. A 3'-hydroxy group is left at the tRNA terminus and a 5'-phosphoryl group is left at the trailer molecule.</text>
        <dbReference type="EC" id="3.1.26.11"/>
    </reaction>
</comment>
<evidence type="ECO:0000256" key="7">
    <source>
        <dbReference type="ARBA" id="ARBA00022801"/>
    </source>
</evidence>
<feature type="binding site" evidence="10">
    <location>
        <position position="228"/>
    </location>
    <ligand>
        <name>Zn(2+)</name>
        <dbReference type="ChEBI" id="CHEBI:29105"/>
        <label>2</label>
        <note>catalytic</note>
    </ligand>
</feature>
<evidence type="ECO:0000256" key="8">
    <source>
        <dbReference type="ARBA" id="ARBA00022833"/>
    </source>
</evidence>
<comment type="function">
    <text evidence="9 10">Zinc phosphodiesterase, which displays some tRNA 3'-processing endonuclease activity. Probably involved in tRNA maturation, by removing a 3'-trailer from precursor tRNA.</text>
</comment>
<evidence type="ECO:0000256" key="4">
    <source>
        <dbReference type="ARBA" id="ARBA00022722"/>
    </source>
</evidence>